<evidence type="ECO:0008006" key="2">
    <source>
        <dbReference type="Google" id="ProtNLM"/>
    </source>
</evidence>
<dbReference type="InterPro" id="IPR036704">
    <property type="entry name" value="RraA/RraA-like_sf"/>
</dbReference>
<dbReference type="AlphaFoldDB" id="X1GRY4"/>
<organism evidence="1">
    <name type="scientific">marine sediment metagenome</name>
    <dbReference type="NCBI Taxonomy" id="412755"/>
    <lineage>
        <taxon>unclassified sequences</taxon>
        <taxon>metagenomes</taxon>
        <taxon>ecological metagenomes</taxon>
    </lineage>
</organism>
<accession>X1GRY4</accession>
<dbReference type="InterPro" id="IPR005493">
    <property type="entry name" value="RraA/RraA-like"/>
</dbReference>
<protein>
    <recommendedName>
        <fullName evidence="2">Dimethylmenaquinone methyltransferase</fullName>
    </recommendedName>
</protein>
<feature type="non-terminal residue" evidence="1">
    <location>
        <position position="1"/>
    </location>
</feature>
<sequence>NQGTKMIGIARTIHCKRDFLSVLKALHDSSEGEVLVIDAEGDKIAFVGELFALEAQRKKLAGIVVDGACRDIKGIRNINFPVYSRYITPMVGTSYNIFPAQEKVNCGGVSVSQGDIIVGDDDGIIVMSEKEAAEILDTAQNIQIIEKKVIEKMEAGKSLTEMLNFFDHYAKIDKKQESQLIFTI</sequence>
<dbReference type="Pfam" id="PF03737">
    <property type="entry name" value="RraA-like"/>
    <property type="match status" value="1"/>
</dbReference>
<dbReference type="EMBL" id="BARU01024130">
    <property type="protein sequence ID" value="GAH47615.1"/>
    <property type="molecule type" value="Genomic_DNA"/>
</dbReference>
<dbReference type="Gene3D" id="3.50.30.40">
    <property type="entry name" value="Ribonuclease E inhibitor RraA/RraA-like"/>
    <property type="match status" value="1"/>
</dbReference>
<dbReference type="SUPFAM" id="SSF89562">
    <property type="entry name" value="RraA-like"/>
    <property type="match status" value="1"/>
</dbReference>
<gene>
    <name evidence="1" type="ORF">S03H2_39075</name>
</gene>
<dbReference type="CDD" id="cd16841">
    <property type="entry name" value="RraA_family"/>
    <property type="match status" value="1"/>
</dbReference>
<proteinExistence type="predicted"/>
<name>X1GRY4_9ZZZZ</name>
<evidence type="ECO:0000313" key="1">
    <source>
        <dbReference type="EMBL" id="GAH47615.1"/>
    </source>
</evidence>
<dbReference type="PANTHER" id="PTHR33254:SF4">
    <property type="entry name" value="4-HYDROXY-4-METHYL-2-OXOGLUTARATE ALDOLASE 3-RELATED"/>
    <property type="match status" value="1"/>
</dbReference>
<reference evidence="1" key="1">
    <citation type="journal article" date="2014" name="Front. Microbiol.">
        <title>High frequency of phylogenetically diverse reductive dehalogenase-homologous genes in deep subseafloor sedimentary metagenomes.</title>
        <authorList>
            <person name="Kawai M."/>
            <person name="Futagami T."/>
            <person name="Toyoda A."/>
            <person name="Takaki Y."/>
            <person name="Nishi S."/>
            <person name="Hori S."/>
            <person name="Arai W."/>
            <person name="Tsubouchi T."/>
            <person name="Morono Y."/>
            <person name="Uchiyama I."/>
            <person name="Ito T."/>
            <person name="Fujiyama A."/>
            <person name="Inagaki F."/>
            <person name="Takami H."/>
        </authorList>
    </citation>
    <scope>NUCLEOTIDE SEQUENCE</scope>
    <source>
        <strain evidence="1">Expedition CK06-06</strain>
    </source>
</reference>
<comment type="caution">
    <text evidence="1">The sequence shown here is derived from an EMBL/GenBank/DDBJ whole genome shotgun (WGS) entry which is preliminary data.</text>
</comment>
<dbReference type="PANTHER" id="PTHR33254">
    <property type="entry name" value="4-HYDROXY-4-METHYL-2-OXOGLUTARATE ALDOLASE 3-RELATED"/>
    <property type="match status" value="1"/>
</dbReference>